<accession>I0GPK3</accession>
<feature type="signal peptide" evidence="1">
    <location>
        <begin position="1"/>
        <end position="19"/>
    </location>
</feature>
<keyword evidence="1" id="KW-0732">Signal</keyword>
<dbReference type="eggNOG" id="ENOG5033FMW">
    <property type="taxonomic scope" value="Bacteria"/>
</dbReference>
<reference evidence="3 4" key="1">
    <citation type="submission" date="2011-10" db="EMBL/GenBank/DDBJ databases">
        <title>Whole genome sequence of Selenomonas ruminantium subsp. lactilytica TAM6421.</title>
        <authorList>
            <person name="Oguchi A."/>
            <person name="Ankai A."/>
            <person name="Kaneko J."/>
            <person name="Yamada-Narita S."/>
            <person name="Fukui S."/>
            <person name="Takahashi M."/>
            <person name="Onodera T."/>
            <person name="Kojima S."/>
            <person name="Fushimi T."/>
            <person name="Abe N."/>
            <person name="Kamio Y."/>
            <person name="Yamazaki S."/>
            <person name="Fujita N."/>
        </authorList>
    </citation>
    <scope>NUCLEOTIDE SEQUENCE [LARGE SCALE GENOMIC DNA]</scope>
    <source>
        <strain evidence="4">NBRC 103574 / TAM6421</strain>
    </source>
</reference>
<dbReference type="Gene3D" id="3.90.640.20">
    <property type="entry name" value="Heat-shock cognate protein, ATPase"/>
    <property type="match status" value="1"/>
</dbReference>
<dbReference type="InterPro" id="IPR037126">
    <property type="entry name" value="PdaC/RsiV-like_sf"/>
</dbReference>
<dbReference type="RefSeq" id="WP_014424127.1">
    <property type="nucleotide sequence ID" value="NC_017068.1"/>
</dbReference>
<organism evidence="3 4">
    <name type="scientific">Selenomonas ruminantium subsp. lactilytica (strain NBRC 103574 / TAM6421)</name>
    <dbReference type="NCBI Taxonomy" id="927704"/>
    <lineage>
        <taxon>Bacteria</taxon>
        <taxon>Bacillati</taxon>
        <taxon>Bacillota</taxon>
        <taxon>Negativicutes</taxon>
        <taxon>Selenomonadales</taxon>
        <taxon>Selenomonadaceae</taxon>
        <taxon>Selenomonas</taxon>
    </lineage>
</organism>
<dbReference type="InterPro" id="IPR021729">
    <property type="entry name" value="DUF3298"/>
</dbReference>
<protein>
    <recommendedName>
        <fullName evidence="2">DUF3298 domain-containing protein</fullName>
    </recommendedName>
</protein>
<feature type="chain" id="PRO_5038725553" description="DUF3298 domain-containing protein" evidence="1">
    <location>
        <begin position="20"/>
        <end position="409"/>
    </location>
</feature>
<dbReference type="OrthoDB" id="5637at2"/>
<dbReference type="Proteomes" id="UP000007887">
    <property type="component" value="Chromosome"/>
</dbReference>
<feature type="domain" description="DUF3298" evidence="2">
    <location>
        <begin position="177"/>
        <end position="243"/>
    </location>
</feature>
<dbReference type="HOGENOM" id="CLU_672484_0_0_9"/>
<sequence>MLGKKKICSLLCASLLAVAVPTVSEAAAAAPKALDGFFKQVRQQNDMGKDEGGEYELLHQRWAGLAVDKDIRSRYPELAAAIERRTQADWDRVQKDRKSMTEDARHFRQDVPHYYHPFAQNVDVLMRRADNYVVSYLEMEATDGAGAHGMYGWQGVNLNTLNGEELALAHVVKDTGKLTKLIVSQLKKDYPHAHFMDMEKQVKSMALQRKLNWTLDPRGITFYFNPYEIAPYAEGLLTVTILYQEHPQLFHEAYLQTPQEYAQPFPSDYPLVTSLKDNSWRDVIAVREQRRKLYVELNGKETVWDVPMKDLQPVLIHMKDKKNYLYIDGRTPEGTRQTIVFKLQRDKVQHVGTLPYTFQHKIAVSPTEQEYWRFLTNPNGFYIDRNATVSSPAKTDICAVGDDGLLTFG</sequence>
<dbReference type="EMBL" id="AP012292">
    <property type="protein sequence ID" value="BAL82690.1"/>
    <property type="molecule type" value="Genomic_DNA"/>
</dbReference>
<name>I0GPK3_SELRL</name>
<evidence type="ECO:0000313" key="4">
    <source>
        <dbReference type="Proteomes" id="UP000007887"/>
    </source>
</evidence>
<evidence type="ECO:0000256" key="1">
    <source>
        <dbReference type="SAM" id="SignalP"/>
    </source>
</evidence>
<dbReference type="AlphaFoldDB" id="I0GPK3"/>
<evidence type="ECO:0000313" key="3">
    <source>
        <dbReference type="EMBL" id="BAL82690.1"/>
    </source>
</evidence>
<evidence type="ECO:0000259" key="2">
    <source>
        <dbReference type="Pfam" id="PF11738"/>
    </source>
</evidence>
<proteinExistence type="predicted"/>
<dbReference type="PATRIC" id="fig|927704.6.peg.1012"/>
<gene>
    <name evidence="3" type="ordered locus">SELR_09820</name>
</gene>
<dbReference type="Pfam" id="PF11738">
    <property type="entry name" value="DUF3298"/>
    <property type="match status" value="1"/>
</dbReference>
<dbReference type="KEGG" id="sri:SELR_09820"/>